<dbReference type="Proteomes" id="UP001558613">
    <property type="component" value="Unassembled WGS sequence"/>
</dbReference>
<evidence type="ECO:0000256" key="1">
    <source>
        <dbReference type="SAM" id="MobiDB-lite"/>
    </source>
</evidence>
<name>A0ABR3NET3_9TELE</name>
<dbReference type="EMBL" id="JAYMGO010000004">
    <property type="protein sequence ID" value="KAL1275473.1"/>
    <property type="molecule type" value="Genomic_DNA"/>
</dbReference>
<evidence type="ECO:0000313" key="2">
    <source>
        <dbReference type="EMBL" id="KAL1275473.1"/>
    </source>
</evidence>
<protein>
    <submittedName>
        <fullName evidence="2">Uncharacterized protein</fullName>
    </submittedName>
</protein>
<proteinExistence type="predicted"/>
<feature type="region of interest" description="Disordered" evidence="1">
    <location>
        <begin position="1"/>
        <end position="33"/>
    </location>
</feature>
<reference evidence="2 3" key="1">
    <citation type="submission" date="2023-09" db="EMBL/GenBank/DDBJ databases">
        <authorList>
            <person name="Wang M."/>
        </authorList>
    </citation>
    <scope>NUCLEOTIDE SEQUENCE [LARGE SCALE GENOMIC DNA]</scope>
    <source>
        <strain evidence="2">GT-2023</strain>
        <tissue evidence="2">Liver</tissue>
    </source>
</reference>
<evidence type="ECO:0000313" key="3">
    <source>
        <dbReference type="Proteomes" id="UP001558613"/>
    </source>
</evidence>
<gene>
    <name evidence="2" type="ORF">QQF64_035096</name>
</gene>
<accession>A0ABR3NET3</accession>
<feature type="region of interest" description="Disordered" evidence="1">
    <location>
        <begin position="86"/>
        <end position="109"/>
    </location>
</feature>
<sequence>MGRTEVFKTGHRPGAARGKPDDTLTDTSRGRSTHKRLRFNCSAEASHNDTAARERKCVLGGLVRTHTHRHTNICCRSVVNLLSPTQITARREREKEKEREKAKKRDRPHITTASELQPKALCLQAGELKLPLSLFGLPDEAGQERSFQSVDEWSKAPFMLLMRLWGELGSGPPFSLALLGRSAISFTGVTLHGFALTSPPFPAINLRPSCLLPL</sequence>
<organism evidence="2 3">
    <name type="scientific">Cirrhinus molitorella</name>
    <name type="common">mud carp</name>
    <dbReference type="NCBI Taxonomy" id="172907"/>
    <lineage>
        <taxon>Eukaryota</taxon>
        <taxon>Metazoa</taxon>
        <taxon>Chordata</taxon>
        <taxon>Craniata</taxon>
        <taxon>Vertebrata</taxon>
        <taxon>Euteleostomi</taxon>
        <taxon>Actinopterygii</taxon>
        <taxon>Neopterygii</taxon>
        <taxon>Teleostei</taxon>
        <taxon>Ostariophysi</taxon>
        <taxon>Cypriniformes</taxon>
        <taxon>Cyprinidae</taxon>
        <taxon>Labeoninae</taxon>
        <taxon>Labeonini</taxon>
        <taxon>Cirrhinus</taxon>
    </lineage>
</organism>
<keyword evidence="3" id="KW-1185">Reference proteome</keyword>
<feature type="compositionally biased region" description="Basic and acidic residues" evidence="1">
    <location>
        <begin position="89"/>
        <end position="103"/>
    </location>
</feature>
<comment type="caution">
    <text evidence="2">The sequence shown here is derived from an EMBL/GenBank/DDBJ whole genome shotgun (WGS) entry which is preliminary data.</text>
</comment>